<comment type="caution">
    <text evidence="3">The sequence shown here is derived from an EMBL/GenBank/DDBJ whole genome shotgun (WGS) entry which is preliminary data.</text>
</comment>
<dbReference type="PROSITE" id="PS00028">
    <property type="entry name" value="ZINC_FINGER_C2H2_1"/>
    <property type="match status" value="2"/>
</dbReference>
<sequence length="315" mass="34625">METPPDFSFSPPTPIREFFTSTSALASPTTPTAASPTADASAILRSSRYYQNPRKRCTKFYETDIPGGISSGDLSPKMLKTAKRPDQSAPKITVPCSECGKKFWSWKALFGHMRCHPERQWRGINPPPQFRRGETSQTINLVAAMEEEDHEVVSCLLMLADRSNCSSINATTRKICKIPGTAKKGKMDSENFGREFMMNNRASHKNVRGCFAMTRSDEVEVAGNEGGGDGGSREVEEVDGGGAVVMGGHKCSICSRVFSSGQALGGHKRCHWERTDEPTSLKERFGLDLNFPAELEDELSPSCCFDLQLDLKLGI</sequence>
<proteinExistence type="predicted"/>
<gene>
    <name evidence="3" type="ORF">Nepgr_015347</name>
</gene>
<dbReference type="PROSITE" id="PS50157">
    <property type="entry name" value="ZINC_FINGER_C2H2_2"/>
    <property type="match status" value="2"/>
</dbReference>
<dbReference type="Proteomes" id="UP001279734">
    <property type="component" value="Unassembled WGS sequence"/>
</dbReference>
<evidence type="ECO:0000313" key="3">
    <source>
        <dbReference type="EMBL" id="GMH13506.1"/>
    </source>
</evidence>
<evidence type="ECO:0000256" key="1">
    <source>
        <dbReference type="PROSITE-ProRule" id="PRU00042"/>
    </source>
</evidence>
<keyword evidence="1" id="KW-0479">Metal-binding</keyword>
<feature type="domain" description="C2H2-type" evidence="2">
    <location>
        <begin position="249"/>
        <end position="271"/>
    </location>
</feature>
<dbReference type="Pfam" id="PF13912">
    <property type="entry name" value="zf-C2H2_6"/>
    <property type="match status" value="2"/>
</dbReference>
<dbReference type="PANTHER" id="PTHR47591">
    <property type="entry name" value="ZINC FINGER PROTEIN ZAT2-RELATED"/>
    <property type="match status" value="1"/>
</dbReference>
<dbReference type="InterPro" id="IPR013087">
    <property type="entry name" value="Znf_C2H2_type"/>
</dbReference>
<dbReference type="GO" id="GO:0008270">
    <property type="term" value="F:zinc ion binding"/>
    <property type="evidence" value="ECO:0007669"/>
    <property type="project" value="UniProtKB-KW"/>
</dbReference>
<keyword evidence="1" id="KW-0862">Zinc</keyword>
<accession>A0AAD3SNC7</accession>
<dbReference type="SMART" id="SM00355">
    <property type="entry name" value="ZnF_C2H2"/>
    <property type="match status" value="2"/>
</dbReference>
<dbReference type="SUPFAM" id="SSF57667">
    <property type="entry name" value="beta-beta-alpha zinc fingers"/>
    <property type="match status" value="1"/>
</dbReference>
<keyword evidence="1" id="KW-0863">Zinc-finger</keyword>
<dbReference type="InterPro" id="IPR036236">
    <property type="entry name" value="Znf_C2H2_sf"/>
</dbReference>
<name>A0AAD3SNC7_NEPGR</name>
<organism evidence="3 4">
    <name type="scientific">Nepenthes gracilis</name>
    <name type="common">Slender pitcher plant</name>
    <dbReference type="NCBI Taxonomy" id="150966"/>
    <lineage>
        <taxon>Eukaryota</taxon>
        <taxon>Viridiplantae</taxon>
        <taxon>Streptophyta</taxon>
        <taxon>Embryophyta</taxon>
        <taxon>Tracheophyta</taxon>
        <taxon>Spermatophyta</taxon>
        <taxon>Magnoliopsida</taxon>
        <taxon>eudicotyledons</taxon>
        <taxon>Gunneridae</taxon>
        <taxon>Pentapetalae</taxon>
        <taxon>Caryophyllales</taxon>
        <taxon>Nepenthaceae</taxon>
        <taxon>Nepenthes</taxon>
    </lineage>
</organism>
<feature type="domain" description="C2H2-type" evidence="2">
    <location>
        <begin position="94"/>
        <end position="121"/>
    </location>
</feature>
<dbReference type="PANTHER" id="PTHR47591:SF1">
    <property type="entry name" value="ZINC FINGER PROTEIN ZAT2-RELATED"/>
    <property type="match status" value="1"/>
</dbReference>
<evidence type="ECO:0000259" key="2">
    <source>
        <dbReference type="PROSITE" id="PS50157"/>
    </source>
</evidence>
<protein>
    <recommendedName>
        <fullName evidence="2">C2H2-type domain-containing protein</fullName>
    </recommendedName>
</protein>
<dbReference type="AlphaFoldDB" id="A0AAD3SNC7"/>
<reference evidence="3" key="1">
    <citation type="submission" date="2023-05" db="EMBL/GenBank/DDBJ databases">
        <title>Nepenthes gracilis genome sequencing.</title>
        <authorList>
            <person name="Fukushima K."/>
        </authorList>
    </citation>
    <scope>NUCLEOTIDE SEQUENCE</scope>
    <source>
        <strain evidence="3">SING2019-196</strain>
    </source>
</reference>
<evidence type="ECO:0000313" key="4">
    <source>
        <dbReference type="Proteomes" id="UP001279734"/>
    </source>
</evidence>
<dbReference type="EMBL" id="BSYO01000013">
    <property type="protein sequence ID" value="GMH13506.1"/>
    <property type="molecule type" value="Genomic_DNA"/>
</dbReference>
<keyword evidence="4" id="KW-1185">Reference proteome</keyword>